<keyword evidence="8" id="KW-1185">Reference proteome</keyword>
<dbReference type="RefSeq" id="WP_251970238.1">
    <property type="nucleotide sequence ID" value="NZ_AP025730.1"/>
</dbReference>
<protein>
    <recommendedName>
        <fullName evidence="9">PAS domain S-box-containing protein/diguanylate cyclase (GGDEF) domain-containing protein</fullName>
    </recommendedName>
</protein>
<dbReference type="CDD" id="cd01948">
    <property type="entry name" value="EAL"/>
    <property type="match status" value="1"/>
</dbReference>
<dbReference type="Pfam" id="PF08447">
    <property type="entry name" value="PAS_3"/>
    <property type="match status" value="1"/>
</dbReference>
<feature type="domain" description="PAC" evidence="4">
    <location>
        <begin position="456"/>
        <end position="511"/>
    </location>
</feature>
<dbReference type="InterPro" id="IPR001610">
    <property type="entry name" value="PAC"/>
</dbReference>
<evidence type="ECO:0000256" key="2">
    <source>
        <dbReference type="SAM" id="Phobius"/>
    </source>
</evidence>
<evidence type="ECO:0008006" key="9">
    <source>
        <dbReference type="Google" id="ProtNLM"/>
    </source>
</evidence>
<feature type="domain" description="PAS" evidence="3">
    <location>
        <begin position="505"/>
        <end position="552"/>
    </location>
</feature>
<dbReference type="NCBIfam" id="TIGR00229">
    <property type="entry name" value="sensory_box"/>
    <property type="match status" value="2"/>
</dbReference>
<feature type="domain" description="PAC" evidence="4">
    <location>
        <begin position="581"/>
        <end position="633"/>
    </location>
</feature>
<proteinExistence type="predicted"/>
<evidence type="ECO:0000259" key="5">
    <source>
        <dbReference type="PROSITE" id="PS50883"/>
    </source>
</evidence>
<dbReference type="InterPro" id="IPR000700">
    <property type="entry name" value="PAS-assoc_C"/>
</dbReference>
<feature type="domain" description="GGDEF" evidence="6">
    <location>
        <begin position="665"/>
        <end position="799"/>
    </location>
</feature>
<evidence type="ECO:0000256" key="1">
    <source>
        <dbReference type="SAM" id="MobiDB-lite"/>
    </source>
</evidence>
<dbReference type="Pfam" id="PF00563">
    <property type="entry name" value="EAL"/>
    <property type="match status" value="1"/>
</dbReference>
<dbReference type="PANTHER" id="PTHR44757">
    <property type="entry name" value="DIGUANYLATE CYCLASE DGCP"/>
    <property type="match status" value="1"/>
</dbReference>
<dbReference type="SUPFAM" id="SSF55785">
    <property type="entry name" value="PYP-like sensor domain (PAS domain)"/>
    <property type="match status" value="2"/>
</dbReference>
<dbReference type="InterPro" id="IPR035965">
    <property type="entry name" value="PAS-like_dom_sf"/>
</dbReference>
<reference evidence="7" key="1">
    <citation type="submission" date="2022-04" db="EMBL/GenBank/DDBJ databases">
        <title>Whole genome sequence of Sphaerotilus sp. FB-5.</title>
        <authorList>
            <person name="Takeda M."/>
            <person name="Narihara S."/>
            <person name="Akimoto M."/>
            <person name="Akimoto R."/>
            <person name="Nishiyashiki S."/>
            <person name="Murakami T."/>
        </authorList>
    </citation>
    <scope>NUCLEOTIDE SEQUENCE</scope>
    <source>
        <strain evidence="7">FB-5</strain>
    </source>
</reference>
<accession>A0ABM7YR22</accession>
<dbReference type="SMART" id="SM00091">
    <property type="entry name" value="PAS"/>
    <property type="match status" value="2"/>
</dbReference>
<evidence type="ECO:0000259" key="3">
    <source>
        <dbReference type="PROSITE" id="PS50112"/>
    </source>
</evidence>
<organism evidence="7 8">
    <name type="scientific">Sphaerotilus microaerophilus</name>
    <dbReference type="NCBI Taxonomy" id="2914710"/>
    <lineage>
        <taxon>Bacteria</taxon>
        <taxon>Pseudomonadati</taxon>
        <taxon>Pseudomonadota</taxon>
        <taxon>Betaproteobacteria</taxon>
        <taxon>Burkholderiales</taxon>
        <taxon>Sphaerotilaceae</taxon>
        <taxon>Sphaerotilus</taxon>
    </lineage>
</organism>
<dbReference type="InterPro" id="IPR035919">
    <property type="entry name" value="EAL_sf"/>
</dbReference>
<dbReference type="CDD" id="cd00130">
    <property type="entry name" value="PAS"/>
    <property type="match status" value="2"/>
</dbReference>
<dbReference type="NCBIfam" id="TIGR00254">
    <property type="entry name" value="GGDEF"/>
    <property type="match status" value="1"/>
</dbReference>
<keyword evidence="2" id="KW-1133">Transmembrane helix</keyword>
<keyword evidence="2" id="KW-0472">Membrane</keyword>
<dbReference type="PROSITE" id="PS50112">
    <property type="entry name" value="PAS"/>
    <property type="match status" value="1"/>
</dbReference>
<evidence type="ECO:0000259" key="6">
    <source>
        <dbReference type="PROSITE" id="PS50887"/>
    </source>
</evidence>
<dbReference type="PROSITE" id="PS50113">
    <property type="entry name" value="PAC"/>
    <property type="match status" value="2"/>
</dbReference>
<gene>
    <name evidence="7" type="ORF">CATMQ487_39790</name>
</gene>
<dbReference type="InterPro" id="IPR001633">
    <property type="entry name" value="EAL_dom"/>
</dbReference>
<dbReference type="Gene3D" id="6.10.340.10">
    <property type="match status" value="1"/>
</dbReference>
<dbReference type="Proteomes" id="UP001057498">
    <property type="component" value="Chromosome"/>
</dbReference>
<feature type="transmembrane region" description="Helical" evidence="2">
    <location>
        <begin position="12"/>
        <end position="34"/>
    </location>
</feature>
<dbReference type="PROSITE" id="PS50887">
    <property type="entry name" value="GGDEF"/>
    <property type="match status" value="1"/>
</dbReference>
<dbReference type="InterPro" id="IPR029787">
    <property type="entry name" value="Nucleotide_cyclase"/>
</dbReference>
<dbReference type="InterPro" id="IPR043128">
    <property type="entry name" value="Rev_trsase/Diguanyl_cyclase"/>
</dbReference>
<dbReference type="Gene3D" id="3.30.70.270">
    <property type="match status" value="1"/>
</dbReference>
<feature type="region of interest" description="Disordered" evidence="1">
    <location>
        <begin position="1076"/>
        <end position="1098"/>
    </location>
</feature>
<dbReference type="Pfam" id="PF00990">
    <property type="entry name" value="GGDEF"/>
    <property type="match status" value="1"/>
</dbReference>
<dbReference type="PANTHER" id="PTHR44757:SF2">
    <property type="entry name" value="BIOFILM ARCHITECTURE MAINTENANCE PROTEIN MBAA"/>
    <property type="match status" value="1"/>
</dbReference>
<dbReference type="SUPFAM" id="SSF141868">
    <property type="entry name" value="EAL domain-like"/>
    <property type="match status" value="1"/>
</dbReference>
<dbReference type="SMART" id="SM00086">
    <property type="entry name" value="PAC"/>
    <property type="match status" value="2"/>
</dbReference>
<dbReference type="Gene3D" id="3.30.450.20">
    <property type="entry name" value="PAS domain"/>
    <property type="match status" value="2"/>
</dbReference>
<dbReference type="SMART" id="SM00052">
    <property type="entry name" value="EAL"/>
    <property type="match status" value="1"/>
</dbReference>
<dbReference type="CDD" id="cd01949">
    <property type="entry name" value="GGDEF"/>
    <property type="match status" value="1"/>
</dbReference>
<sequence length="1098" mass="120484">MPRFPSGISAQLVRLALLNGVALALVTLLVSVVLGRVEGLFAKIVGDEMTSVIENASIGRRLSGVFSEIDLVSRSCRGDSTFDAGARQLSASIRDISGSVSDAELAGTMAVLSTSTRQLLEDCATVDRVIVDVKQLDRALFAELARLEQVIGRLMIEETLAGRGTDHLDQVMGLTTGLRETLLVLGKRIAERGPAEADPRAPRDSAASRVDDLILQTQTLSASPPEIALIGRRMTEAAKRYRGKVQQLNAATTRFDTALRQSHQAKDQVLASMKRLDKGASARADSVREELNRIVRGASLQVTLLSLVVAALSVLAIVRIIRRHIKGPLANVLRLITEIRSGVVSSPVDRTRIDEWGTIQTALHDLSTGLAQSDTDLRISRERLELALQGANDGLWDWNLETGAVHYSTRWKSMLGYADHELADTLETWRELIAVEDRDRVWGAIDDCCAGRQPSCEIEFRMRHAAGHWVDILSRSTLARDAQGQRLTPLRLVGTHVDISERKRAEDQLRRAASVFTHAREGIMITTAQGKIVDVNNAFTRITGYEGDEVLGATPSLLSSGLHAPEFFAAMWQDLLSKGHWHGEVWNRRKDGETYAALQTISAVRDAQGETRQYVSLFSDITALKTHEKQLETLANFDALTSLPNRMLLADRLQQAMVQARRSAQQVAVLYLDLDGFKEVNDQHGHETGDRLLMAVAGRMRQVLRAGDTLARLGGDEFVAVLLDVADVATAAPMVSRLLAACSQPTHLGAQCVQVSASIGVTFYPQADDVDADQLLRQADHAMYQAKLAGKNRFHVFDTEQDRHVRGHHDSLKRIRKALEAREFVLHYQPKVNMRSGEVVGAEALIRWQHPQRGLLAPAEFLPAIEDDPMSVDLGEWVIDTALAQLGAWHAEGLRIGVSVNVGALQLQQPDFVERLRTLLEQHPAVNPSHLTLEVLETSALVDLQRVSEVIEACRAIGVMFALDDFGTGYSSLTYLKRLPVTQIKVDRSFVRDMLDDPFDLAILEGVLGFASAFRLEVVAEGVETEAHGSRLLQLGCELAQGFGIARPMPAERLPTWATTWRSCPAWSAAAQRAPVPAGDGALAERRQSVPRIPATAS</sequence>
<dbReference type="Pfam" id="PF13426">
    <property type="entry name" value="PAS_9"/>
    <property type="match status" value="1"/>
</dbReference>
<evidence type="ECO:0000259" key="4">
    <source>
        <dbReference type="PROSITE" id="PS50113"/>
    </source>
</evidence>
<feature type="domain" description="EAL" evidence="5">
    <location>
        <begin position="808"/>
        <end position="1062"/>
    </location>
</feature>
<dbReference type="InterPro" id="IPR000014">
    <property type="entry name" value="PAS"/>
</dbReference>
<dbReference type="SMART" id="SM00267">
    <property type="entry name" value="GGDEF"/>
    <property type="match status" value="1"/>
</dbReference>
<dbReference type="SUPFAM" id="SSF55073">
    <property type="entry name" value="Nucleotide cyclase"/>
    <property type="match status" value="1"/>
</dbReference>
<dbReference type="InterPro" id="IPR013655">
    <property type="entry name" value="PAS_fold_3"/>
</dbReference>
<dbReference type="Gene3D" id="3.20.20.450">
    <property type="entry name" value="EAL domain"/>
    <property type="match status" value="1"/>
</dbReference>
<dbReference type="InterPro" id="IPR052155">
    <property type="entry name" value="Biofilm_reg_signaling"/>
</dbReference>
<dbReference type="PROSITE" id="PS50883">
    <property type="entry name" value="EAL"/>
    <property type="match status" value="1"/>
</dbReference>
<name>A0ABM7YR22_9BURK</name>
<evidence type="ECO:0000313" key="8">
    <source>
        <dbReference type="Proteomes" id="UP001057498"/>
    </source>
</evidence>
<evidence type="ECO:0000313" key="7">
    <source>
        <dbReference type="EMBL" id="BDI07009.1"/>
    </source>
</evidence>
<dbReference type="InterPro" id="IPR000160">
    <property type="entry name" value="GGDEF_dom"/>
</dbReference>
<keyword evidence="2" id="KW-0812">Transmembrane</keyword>
<dbReference type="EMBL" id="AP025730">
    <property type="protein sequence ID" value="BDI07009.1"/>
    <property type="molecule type" value="Genomic_DNA"/>
</dbReference>